<gene>
    <name evidence="1" type="ORF">DIABBA_LOCUS10961</name>
</gene>
<dbReference type="AlphaFoldDB" id="A0A9N9T8W7"/>
<proteinExistence type="predicted"/>
<evidence type="ECO:0000313" key="2">
    <source>
        <dbReference type="Proteomes" id="UP001153709"/>
    </source>
</evidence>
<name>A0A9N9T8W7_DIABA</name>
<protein>
    <recommendedName>
        <fullName evidence="3">DUF4371 domain-containing protein</fullName>
    </recommendedName>
</protein>
<evidence type="ECO:0008006" key="3">
    <source>
        <dbReference type="Google" id="ProtNLM"/>
    </source>
</evidence>
<dbReference type="PANTHER" id="PTHR45913">
    <property type="entry name" value="EPM2A-INTERACTING PROTEIN 1"/>
    <property type="match status" value="1"/>
</dbReference>
<sequence length="140" mass="15697">MVTVMIGESAAKEIKNVPISNNMVTGRIHDMAKAINEQIVGKLSGLFAIQLDEATNSNDDVQLICYIRYIQETNVGEDLLFCRKICVSCEDTDLFEILNSYMTKNNINWDNRIGVCTDGARGMSRYYGGLQALIKSRHQV</sequence>
<reference evidence="1" key="1">
    <citation type="submission" date="2022-01" db="EMBL/GenBank/DDBJ databases">
        <authorList>
            <person name="King R."/>
        </authorList>
    </citation>
    <scope>NUCLEOTIDE SEQUENCE</scope>
</reference>
<organism evidence="1 2">
    <name type="scientific">Diabrotica balteata</name>
    <name type="common">Banded cucumber beetle</name>
    <dbReference type="NCBI Taxonomy" id="107213"/>
    <lineage>
        <taxon>Eukaryota</taxon>
        <taxon>Metazoa</taxon>
        <taxon>Ecdysozoa</taxon>
        <taxon>Arthropoda</taxon>
        <taxon>Hexapoda</taxon>
        <taxon>Insecta</taxon>
        <taxon>Pterygota</taxon>
        <taxon>Neoptera</taxon>
        <taxon>Endopterygota</taxon>
        <taxon>Coleoptera</taxon>
        <taxon>Polyphaga</taxon>
        <taxon>Cucujiformia</taxon>
        <taxon>Chrysomeloidea</taxon>
        <taxon>Chrysomelidae</taxon>
        <taxon>Galerucinae</taxon>
        <taxon>Diabroticina</taxon>
        <taxon>Diabroticites</taxon>
        <taxon>Diabrotica</taxon>
    </lineage>
</organism>
<dbReference type="EMBL" id="OU898282">
    <property type="protein sequence ID" value="CAG9838028.1"/>
    <property type="molecule type" value="Genomic_DNA"/>
</dbReference>
<evidence type="ECO:0000313" key="1">
    <source>
        <dbReference type="EMBL" id="CAG9838028.1"/>
    </source>
</evidence>
<dbReference type="OrthoDB" id="10068674at2759"/>
<keyword evidence="2" id="KW-1185">Reference proteome</keyword>
<dbReference type="Proteomes" id="UP001153709">
    <property type="component" value="Chromosome 7"/>
</dbReference>
<accession>A0A9N9T8W7</accession>
<dbReference type="PANTHER" id="PTHR45913:SF19">
    <property type="entry name" value="LOW QUALITY PROTEIN: ZINC FINGER BED DOMAIN-CONTAINING PROTEIN 5-LIKE"/>
    <property type="match status" value="1"/>
</dbReference>